<protein>
    <recommendedName>
        <fullName evidence="2">Acyltransferase 3 domain-containing protein</fullName>
    </recommendedName>
</protein>
<keyword evidence="1" id="KW-0472">Membrane</keyword>
<gene>
    <name evidence="3" type="ORF">CJ014_20560</name>
</gene>
<organism evidence="3 4">
    <name type="scientific">Pleomorphomonas carboxyditropha</name>
    <dbReference type="NCBI Taxonomy" id="2023338"/>
    <lineage>
        <taxon>Bacteria</taxon>
        <taxon>Pseudomonadati</taxon>
        <taxon>Pseudomonadota</taxon>
        <taxon>Alphaproteobacteria</taxon>
        <taxon>Hyphomicrobiales</taxon>
        <taxon>Pleomorphomonadaceae</taxon>
        <taxon>Pleomorphomonas</taxon>
    </lineage>
</organism>
<dbReference type="PANTHER" id="PTHR36927">
    <property type="entry name" value="BLR4337 PROTEIN"/>
    <property type="match status" value="1"/>
</dbReference>
<dbReference type="InterPro" id="IPR050623">
    <property type="entry name" value="Glucan_succinyl_AcylTrfase"/>
</dbReference>
<name>A0A2G9WTF6_9HYPH</name>
<keyword evidence="1" id="KW-1133">Transmembrane helix</keyword>
<dbReference type="Proteomes" id="UP000231070">
    <property type="component" value="Unassembled WGS sequence"/>
</dbReference>
<accession>A0A2G9WTF6</accession>
<feature type="transmembrane region" description="Helical" evidence="1">
    <location>
        <begin position="190"/>
        <end position="210"/>
    </location>
</feature>
<dbReference type="AlphaFoldDB" id="A0A2G9WTF6"/>
<proteinExistence type="predicted"/>
<feature type="domain" description="Acyltransferase 3" evidence="2">
    <location>
        <begin position="17"/>
        <end position="388"/>
    </location>
</feature>
<feature type="transmembrane region" description="Helical" evidence="1">
    <location>
        <begin position="21"/>
        <end position="39"/>
    </location>
</feature>
<evidence type="ECO:0000259" key="2">
    <source>
        <dbReference type="Pfam" id="PF01757"/>
    </source>
</evidence>
<dbReference type="EMBL" id="NQVN01000018">
    <property type="protein sequence ID" value="PIO97420.1"/>
    <property type="molecule type" value="Genomic_DNA"/>
</dbReference>
<dbReference type="GO" id="GO:0016747">
    <property type="term" value="F:acyltransferase activity, transferring groups other than amino-acyl groups"/>
    <property type="evidence" value="ECO:0007669"/>
    <property type="project" value="InterPro"/>
</dbReference>
<evidence type="ECO:0000313" key="4">
    <source>
        <dbReference type="Proteomes" id="UP000231070"/>
    </source>
</evidence>
<dbReference type="OrthoDB" id="7375713at2"/>
<reference evidence="3 4" key="1">
    <citation type="submission" date="2017-08" db="EMBL/GenBank/DDBJ databases">
        <title>Pleomorphomonas carboxidotrophicus sp. nov., a new mesophilic hydrogenogenic carboxidotroph.</title>
        <authorList>
            <person name="Esquivel-Elizondo S."/>
            <person name="Krajmalnik-Brown R."/>
            <person name="Maldonado J."/>
        </authorList>
    </citation>
    <scope>NUCLEOTIDE SEQUENCE [LARGE SCALE GENOMIC DNA]</scope>
    <source>
        <strain evidence="3 4">SVCO-16</strain>
    </source>
</reference>
<keyword evidence="1" id="KW-0812">Transmembrane</keyword>
<dbReference type="Pfam" id="PF01757">
    <property type="entry name" value="Acyl_transf_3"/>
    <property type="match status" value="1"/>
</dbReference>
<sequence length="402" mass="44503">MDAQGKVEENARLDRVAFLDNLKWFVIILVVLMHLNVTYSGNGLWYYREQASYGPLSGLLFGLYGSLTQAYFMGLLFFISGYFSPDSLERKGPARFIRSRLIRLGVPMLAYVAIVHPLTIWIAGLADSAAPDMAGWYVDYVVSLDFLLSLGPLWFLLLLLVLSIAYAVWQGAVGEPAPAIGQRKPFQVGHRSVAAVAVLIAVLAFLVRLVQPGGVPLFKAVPGNFMQVGFFASYVLMFAVGILCRTHDVLDGISYRFGMRWFKWTLILGIPVWFLGIPASAIVAESHGAVPDIGAFFGGFRWQSAFYATWEAFFCVGVSLGLVVLFREKFNGLGKLTHFLTQNSFGVYVFHPPIIVAGALLVRNVQAPPLLKMYVMAAVLVPLCFAVSHVLRKVPVVRRYFS</sequence>
<dbReference type="PANTHER" id="PTHR36927:SF4">
    <property type="entry name" value="BLR5718 PROTEIN"/>
    <property type="match status" value="1"/>
</dbReference>
<feature type="transmembrane region" description="Helical" evidence="1">
    <location>
        <begin position="371"/>
        <end position="391"/>
    </location>
</feature>
<feature type="transmembrane region" description="Helical" evidence="1">
    <location>
        <begin position="225"/>
        <end position="244"/>
    </location>
</feature>
<feature type="transmembrane region" description="Helical" evidence="1">
    <location>
        <begin position="304"/>
        <end position="325"/>
    </location>
</feature>
<comment type="caution">
    <text evidence="3">The sequence shown here is derived from an EMBL/GenBank/DDBJ whole genome shotgun (WGS) entry which is preliminary data.</text>
</comment>
<evidence type="ECO:0000256" key="1">
    <source>
        <dbReference type="SAM" id="Phobius"/>
    </source>
</evidence>
<feature type="transmembrane region" description="Helical" evidence="1">
    <location>
        <begin position="59"/>
        <end position="83"/>
    </location>
</feature>
<feature type="transmembrane region" description="Helical" evidence="1">
    <location>
        <begin position="345"/>
        <end position="365"/>
    </location>
</feature>
<dbReference type="InterPro" id="IPR002656">
    <property type="entry name" value="Acyl_transf_3_dom"/>
</dbReference>
<feature type="transmembrane region" description="Helical" evidence="1">
    <location>
        <begin position="104"/>
        <end position="126"/>
    </location>
</feature>
<feature type="transmembrane region" description="Helical" evidence="1">
    <location>
        <begin position="146"/>
        <end position="169"/>
    </location>
</feature>
<keyword evidence="4" id="KW-1185">Reference proteome</keyword>
<feature type="transmembrane region" description="Helical" evidence="1">
    <location>
        <begin position="264"/>
        <end position="284"/>
    </location>
</feature>
<evidence type="ECO:0000313" key="3">
    <source>
        <dbReference type="EMBL" id="PIO97420.1"/>
    </source>
</evidence>
<dbReference type="RefSeq" id="WP_100082377.1">
    <property type="nucleotide sequence ID" value="NZ_NQVN01000018.1"/>
</dbReference>